<organism evidence="2 3">
    <name type="scientific">Taishania pollutisoli</name>
    <dbReference type="NCBI Taxonomy" id="2766479"/>
    <lineage>
        <taxon>Bacteria</taxon>
        <taxon>Pseudomonadati</taxon>
        <taxon>Bacteroidota</taxon>
        <taxon>Flavobacteriia</taxon>
        <taxon>Flavobacteriales</taxon>
        <taxon>Crocinitomicaceae</taxon>
        <taxon>Taishania</taxon>
    </lineage>
</organism>
<dbReference type="NCBIfam" id="TIGR01444">
    <property type="entry name" value="fkbM_fam"/>
    <property type="match status" value="1"/>
</dbReference>
<accession>A0A8J6TYA5</accession>
<dbReference type="RefSeq" id="WP_163492911.1">
    <property type="nucleotide sequence ID" value="NZ_JACVEL010000015.1"/>
</dbReference>
<dbReference type="SUPFAM" id="SSF53335">
    <property type="entry name" value="S-adenosyl-L-methionine-dependent methyltransferases"/>
    <property type="match status" value="1"/>
</dbReference>
<evidence type="ECO:0000313" key="2">
    <source>
        <dbReference type="EMBL" id="MBC9813781.1"/>
    </source>
</evidence>
<dbReference type="InterPro" id="IPR029063">
    <property type="entry name" value="SAM-dependent_MTases_sf"/>
</dbReference>
<dbReference type="GO" id="GO:0032259">
    <property type="term" value="P:methylation"/>
    <property type="evidence" value="ECO:0007669"/>
    <property type="project" value="UniProtKB-KW"/>
</dbReference>
<dbReference type="Gene3D" id="3.40.50.150">
    <property type="entry name" value="Vaccinia Virus protein VP39"/>
    <property type="match status" value="1"/>
</dbReference>
<dbReference type="PANTHER" id="PTHR34203">
    <property type="entry name" value="METHYLTRANSFERASE, FKBM FAMILY PROTEIN"/>
    <property type="match status" value="1"/>
</dbReference>
<name>A0A8J6TYA5_9FLAO</name>
<dbReference type="AlphaFoldDB" id="A0A8J6TYA5"/>
<keyword evidence="2" id="KW-0489">Methyltransferase</keyword>
<dbReference type="PANTHER" id="PTHR34203:SF15">
    <property type="entry name" value="SLL1173 PROTEIN"/>
    <property type="match status" value="1"/>
</dbReference>
<proteinExistence type="predicted"/>
<dbReference type="EMBL" id="JACVEL010000015">
    <property type="protein sequence ID" value="MBC9813781.1"/>
    <property type="molecule type" value="Genomic_DNA"/>
</dbReference>
<dbReference type="GO" id="GO:0008168">
    <property type="term" value="F:methyltransferase activity"/>
    <property type="evidence" value="ECO:0007669"/>
    <property type="project" value="UniProtKB-KW"/>
</dbReference>
<evidence type="ECO:0000313" key="3">
    <source>
        <dbReference type="Proteomes" id="UP000652681"/>
    </source>
</evidence>
<protein>
    <submittedName>
        <fullName evidence="2">FkbM family methyltransferase</fullName>
    </submittedName>
</protein>
<feature type="domain" description="Methyltransferase FkbM" evidence="1">
    <location>
        <begin position="78"/>
        <end position="215"/>
    </location>
</feature>
<reference evidence="2" key="1">
    <citation type="submission" date="2020-09" db="EMBL/GenBank/DDBJ databases">
        <title>Taishania pollutisoli gen. nov., sp. nov., Isolated from Tetrabromobisphenol A-Contaminated Soil.</title>
        <authorList>
            <person name="Chen Q."/>
        </authorList>
    </citation>
    <scope>NUCLEOTIDE SEQUENCE</scope>
    <source>
        <strain evidence="2">CZZ-1</strain>
    </source>
</reference>
<comment type="caution">
    <text evidence="2">The sequence shown here is derived from an EMBL/GenBank/DDBJ whole genome shotgun (WGS) entry which is preliminary data.</text>
</comment>
<evidence type="ECO:0000259" key="1">
    <source>
        <dbReference type="Pfam" id="PF05050"/>
    </source>
</evidence>
<dbReference type="InterPro" id="IPR006342">
    <property type="entry name" value="FkbM_mtfrase"/>
</dbReference>
<keyword evidence="2" id="KW-0808">Transferase</keyword>
<gene>
    <name evidence="2" type="ORF">H9Y05_15000</name>
</gene>
<keyword evidence="3" id="KW-1185">Reference proteome</keyword>
<dbReference type="InterPro" id="IPR052514">
    <property type="entry name" value="SAM-dependent_MTase"/>
</dbReference>
<dbReference type="Pfam" id="PF05050">
    <property type="entry name" value="Methyltransf_21"/>
    <property type="match status" value="1"/>
</dbReference>
<sequence length="250" mass="29014">MKNKADSLRKKISRMLIPRSWVEVALKKLTNRLIKQYQKKYPWLIVRKSTSDHYVFRDIFLLHEFQLPVEVKPKLIVDLGAYIGLSALYYAETYPDAKIICVEPEDSNFELLRSNTERLRQVELINAGVWSKNAGLRIKNKEVEKWAFSLEEVPEGEEYDVFAVTIDSILAKSGCDRIDILKIDVEGAEKQLFSEGFEKWIDKVDVIVVELHDRIIEGCSKAVYNAIGETDWAEYKKGEKVIFVRKLLIK</sequence>
<dbReference type="Proteomes" id="UP000652681">
    <property type="component" value="Unassembled WGS sequence"/>
</dbReference>